<dbReference type="PROSITE" id="PS50931">
    <property type="entry name" value="HTH_LYSR"/>
    <property type="match status" value="1"/>
</dbReference>
<dbReference type="HOGENOM" id="CLU_039613_6_2_9"/>
<accession>G5GNR8</accession>
<protein>
    <recommendedName>
        <fullName evidence="5">HTH lysR-type domain-containing protein</fullName>
    </recommendedName>
</protein>
<dbReference type="eggNOG" id="COG0583">
    <property type="taxonomic scope" value="Bacteria"/>
</dbReference>
<evidence type="ECO:0000256" key="4">
    <source>
        <dbReference type="ARBA" id="ARBA00023163"/>
    </source>
</evidence>
<sequence>MMETLLKYIQTIDMCGSFAEAAKILHVTPPALSIAVRKEEERIGMPLFDRTARPLRLTRAGVCYASHIEQLSRLEQSFADELQDVVDFRQGTLRVGGTQYVNSFLLPPVLGQFLVRYPEARVELTEGNSDRSIALLAEGQLDLTFGTEAARAEGINAVPAFHDQLLLAVPECFPVNRTLAGYALSHAAIAARAYGEGDSPAVPLRTFADTPMVFLSEKNNLYRRACRICADAGFVPQIRLQVDQFVTSYHIAQSGIGAVFVSDQLIAMSVPAPMVYYRIAHAQVRRTFYALSSRVRFVPQVVRTFLCFFQSMRED</sequence>
<feature type="domain" description="HTH lysR-type" evidence="5">
    <location>
        <begin position="1"/>
        <end position="58"/>
    </location>
</feature>
<dbReference type="PANTHER" id="PTHR30346">
    <property type="entry name" value="TRANSCRIPTIONAL DUAL REGULATOR HCAR-RELATED"/>
    <property type="match status" value="1"/>
</dbReference>
<dbReference type="Gene3D" id="1.10.10.10">
    <property type="entry name" value="Winged helix-like DNA-binding domain superfamily/Winged helix DNA-binding domain"/>
    <property type="match status" value="1"/>
</dbReference>
<reference evidence="6 7" key="1">
    <citation type="submission" date="2011-08" db="EMBL/GenBank/DDBJ databases">
        <title>The Genome Sequence of Selenomonas infelix ATCC 43532.</title>
        <authorList>
            <consortium name="The Broad Institute Genome Sequencing Platform"/>
            <person name="Earl A."/>
            <person name="Ward D."/>
            <person name="Feldgarden M."/>
            <person name="Gevers D."/>
            <person name="Izard J."/>
            <person name="Blanton J.M."/>
            <person name="Baranova O.V."/>
            <person name="Dewhirst F.E."/>
            <person name="Young S.K."/>
            <person name="Zeng Q."/>
            <person name="Gargeya S."/>
            <person name="Fitzgerald M."/>
            <person name="Haas B."/>
            <person name="Abouelleil A."/>
            <person name="Alvarado L."/>
            <person name="Arachchi H.M."/>
            <person name="Berlin A."/>
            <person name="Brown A."/>
            <person name="Chapman S.B."/>
            <person name="Chen Z."/>
            <person name="Dunbar C."/>
            <person name="Freedman E."/>
            <person name="Gearin G."/>
            <person name="Gellesch M."/>
            <person name="Goldberg J."/>
            <person name="Griggs A."/>
            <person name="Gujja S."/>
            <person name="Heiman D."/>
            <person name="Howarth C."/>
            <person name="Larson L."/>
            <person name="Lui A."/>
            <person name="MacDonald P.J.P."/>
            <person name="Montmayeur A."/>
            <person name="Murphy C."/>
            <person name="Neiman D."/>
            <person name="Pearson M."/>
            <person name="Priest M."/>
            <person name="Roberts A."/>
            <person name="Saif S."/>
            <person name="Shea T."/>
            <person name="Shenoy N."/>
            <person name="Sisk P."/>
            <person name="Stolte C."/>
            <person name="Sykes S."/>
            <person name="Wortman J."/>
            <person name="Nusbaum C."/>
            <person name="Birren B."/>
        </authorList>
    </citation>
    <scope>NUCLEOTIDE SEQUENCE [LARGE SCALE GENOMIC DNA]</scope>
    <source>
        <strain evidence="6 7">ATCC 43532</strain>
    </source>
</reference>
<evidence type="ECO:0000256" key="2">
    <source>
        <dbReference type="ARBA" id="ARBA00023015"/>
    </source>
</evidence>
<keyword evidence="7" id="KW-1185">Reference proteome</keyword>
<name>G5GNR8_9FIRM</name>
<comment type="similarity">
    <text evidence="1">Belongs to the LysR transcriptional regulatory family.</text>
</comment>
<dbReference type="GO" id="GO:0003700">
    <property type="term" value="F:DNA-binding transcription factor activity"/>
    <property type="evidence" value="ECO:0007669"/>
    <property type="project" value="InterPro"/>
</dbReference>
<dbReference type="GO" id="GO:0003677">
    <property type="term" value="F:DNA binding"/>
    <property type="evidence" value="ECO:0007669"/>
    <property type="project" value="UniProtKB-KW"/>
</dbReference>
<evidence type="ECO:0000259" key="5">
    <source>
        <dbReference type="PROSITE" id="PS50931"/>
    </source>
</evidence>
<keyword evidence="3" id="KW-0238">DNA-binding</keyword>
<dbReference type="InterPro" id="IPR000847">
    <property type="entry name" value="LysR_HTH_N"/>
</dbReference>
<dbReference type="STRING" id="679201.HMPREF9334_00722"/>
<gene>
    <name evidence="6" type="ORF">HMPREF9334_00722</name>
</gene>
<dbReference type="OrthoDB" id="9803735at2"/>
<dbReference type="CDD" id="cd05466">
    <property type="entry name" value="PBP2_LTTR_substrate"/>
    <property type="match status" value="1"/>
</dbReference>
<dbReference type="Pfam" id="PF03466">
    <property type="entry name" value="LysR_substrate"/>
    <property type="match status" value="1"/>
</dbReference>
<dbReference type="InterPro" id="IPR036390">
    <property type="entry name" value="WH_DNA-bd_sf"/>
</dbReference>
<keyword evidence="4" id="KW-0804">Transcription</keyword>
<dbReference type="SUPFAM" id="SSF46785">
    <property type="entry name" value="Winged helix' DNA-binding domain"/>
    <property type="match status" value="1"/>
</dbReference>
<dbReference type="Gene3D" id="3.40.190.290">
    <property type="match status" value="1"/>
</dbReference>
<evidence type="ECO:0000313" key="6">
    <source>
        <dbReference type="EMBL" id="EHG21305.1"/>
    </source>
</evidence>
<comment type="caution">
    <text evidence="6">The sequence shown here is derived from an EMBL/GenBank/DDBJ whole genome shotgun (WGS) entry which is preliminary data.</text>
</comment>
<dbReference type="GO" id="GO:0032993">
    <property type="term" value="C:protein-DNA complex"/>
    <property type="evidence" value="ECO:0007669"/>
    <property type="project" value="TreeGrafter"/>
</dbReference>
<organism evidence="6 7">
    <name type="scientific">Selenomonas infelix ATCC 43532</name>
    <dbReference type="NCBI Taxonomy" id="679201"/>
    <lineage>
        <taxon>Bacteria</taxon>
        <taxon>Bacillati</taxon>
        <taxon>Bacillota</taxon>
        <taxon>Negativicutes</taxon>
        <taxon>Selenomonadales</taxon>
        <taxon>Selenomonadaceae</taxon>
        <taxon>Selenomonas</taxon>
    </lineage>
</organism>
<dbReference type="PATRIC" id="fig|679201.3.peg.729"/>
<dbReference type="Proteomes" id="UP000004129">
    <property type="component" value="Unassembled WGS sequence"/>
</dbReference>
<keyword evidence="2" id="KW-0805">Transcription regulation</keyword>
<dbReference type="Pfam" id="PF00126">
    <property type="entry name" value="HTH_1"/>
    <property type="match status" value="1"/>
</dbReference>
<dbReference type="EMBL" id="ACZM01000007">
    <property type="protein sequence ID" value="EHG21305.1"/>
    <property type="molecule type" value="Genomic_DNA"/>
</dbReference>
<evidence type="ECO:0000256" key="1">
    <source>
        <dbReference type="ARBA" id="ARBA00009437"/>
    </source>
</evidence>
<proteinExistence type="inferred from homology"/>
<dbReference type="AlphaFoldDB" id="G5GNR8"/>
<evidence type="ECO:0000256" key="3">
    <source>
        <dbReference type="ARBA" id="ARBA00023125"/>
    </source>
</evidence>
<evidence type="ECO:0000313" key="7">
    <source>
        <dbReference type="Proteomes" id="UP000004129"/>
    </source>
</evidence>
<dbReference type="InterPro" id="IPR005119">
    <property type="entry name" value="LysR_subst-bd"/>
</dbReference>
<dbReference type="PANTHER" id="PTHR30346:SF28">
    <property type="entry name" value="HTH-TYPE TRANSCRIPTIONAL REGULATOR CYNR"/>
    <property type="match status" value="1"/>
</dbReference>
<dbReference type="InterPro" id="IPR036388">
    <property type="entry name" value="WH-like_DNA-bd_sf"/>
</dbReference>
<dbReference type="SUPFAM" id="SSF53850">
    <property type="entry name" value="Periplasmic binding protein-like II"/>
    <property type="match status" value="1"/>
</dbReference>